<feature type="transmembrane region" description="Helical" evidence="1">
    <location>
        <begin position="51"/>
        <end position="73"/>
    </location>
</feature>
<accession>A0A143BHS6</accession>
<feature type="transmembrane region" description="Helical" evidence="1">
    <location>
        <begin position="152"/>
        <end position="178"/>
    </location>
</feature>
<evidence type="ECO:0000313" key="3">
    <source>
        <dbReference type="Proteomes" id="UP000076404"/>
    </source>
</evidence>
<organism evidence="2 3">
    <name type="scientific">Gemmatimonas phototrophica</name>
    <dbReference type="NCBI Taxonomy" id="1379270"/>
    <lineage>
        <taxon>Bacteria</taxon>
        <taxon>Pseudomonadati</taxon>
        <taxon>Gemmatimonadota</taxon>
        <taxon>Gemmatimonadia</taxon>
        <taxon>Gemmatimonadales</taxon>
        <taxon>Gemmatimonadaceae</taxon>
        <taxon>Gemmatimonas</taxon>
    </lineage>
</organism>
<dbReference type="OrthoDB" id="152369at2"/>
<name>A0A143BHS6_9BACT</name>
<protein>
    <submittedName>
        <fullName evidence="2">Uncharacterized protein</fullName>
    </submittedName>
</protein>
<keyword evidence="1" id="KW-0472">Membrane</keyword>
<dbReference type="STRING" id="1379270.GEMMAAP_06545"/>
<dbReference type="KEGG" id="gph:GEMMAAP_06545"/>
<dbReference type="AlphaFoldDB" id="A0A143BHS6"/>
<feature type="transmembrane region" description="Helical" evidence="1">
    <location>
        <begin position="234"/>
        <end position="255"/>
    </location>
</feature>
<feature type="transmembrane region" description="Helical" evidence="1">
    <location>
        <begin position="112"/>
        <end position="132"/>
    </location>
</feature>
<dbReference type="InterPro" id="IPR017496">
    <property type="entry name" value="Photo_alph_chp2"/>
</dbReference>
<dbReference type="RefSeq" id="WP_026850337.1">
    <property type="nucleotide sequence ID" value="NZ_CP011454.1"/>
</dbReference>
<dbReference type="eggNOG" id="COG0523">
    <property type="taxonomic scope" value="Bacteria"/>
</dbReference>
<proteinExistence type="predicted"/>
<sequence length="301" mass="33527">MSAGVDTVPVAVMPTARRTGWRARMHSLLRARHPDMVHATDIATRETTLRVALRSFGVVIAFWWSTTGVVFALERNPTTRLLGLVVAAALAIWGASLVYFERDRETPSAARRSFLGGAFLWTFAQVTFYGGWIIGPEQLRLSIPAEPPSWSFAVRAVLSMFWYQLVMLAALATAAIITHKRVNRVGWWTAALFWCVHQIASINIFLGVENPGRGFFPEPLVFLESYFGPVQNSLFLPFTLACVIMYTLYTAIFALRGRTPAYRQSMMLLTVIGALSVLELAVLGAPIQLPLWEAFLAVRGY</sequence>
<dbReference type="Pfam" id="PF12291">
    <property type="entry name" value="DUF3623"/>
    <property type="match status" value="1"/>
</dbReference>
<evidence type="ECO:0000256" key="1">
    <source>
        <dbReference type="SAM" id="Phobius"/>
    </source>
</evidence>
<feature type="transmembrane region" description="Helical" evidence="1">
    <location>
        <begin position="79"/>
        <end position="100"/>
    </location>
</feature>
<keyword evidence="3" id="KW-1185">Reference proteome</keyword>
<dbReference type="Proteomes" id="UP000076404">
    <property type="component" value="Chromosome"/>
</dbReference>
<evidence type="ECO:0000313" key="2">
    <source>
        <dbReference type="EMBL" id="AMW04596.1"/>
    </source>
</evidence>
<dbReference type="EMBL" id="CP011454">
    <property type="protein sequence ID" value="AMW04596.1"/>
    <property type="molecule type" value="Genomic_DNA"/>
</dbReference>
<keyword evidence="1" id="KW-1133">Transmembrane helix</keyword>
<feature type="transmembrane region" description="Helical" evidence="1">
    <location>
        <begin position="267"/>
        <end position="287"/>
    </location>
</feature>
<reference evidence="2 3" key="2">
    <citation type="journal article" date="2016" name="Environ. Microbiol. Rep.">
        <title>Metagenomic evidence for the presence of phototrophic Gemmatimonadetes bacteria in diverse environments.</title>
        <authorList>
            <person name="Zeng Y."/>
            <person name="Baumbach J."/>
            <person name="Barbosa E.G."/>
            <person name="Azevedo V."/>
            <person name="Zhang C."/>
            <person name="Koblizek M."/>
        </authorList>
    </citation>
    <scope>NUCLEOTIDE SEQUENCE [LARGE SCALE GENOMIC DNA]</scope>
    <source>
        <strain evidence="2 3">AP64</strain>
    </source>
</reference>
<gene>
    <name evidence="2" type="ORF">GEMMAAP_06545</name>
</gene>
<keyword evidence="1" id="KW-0812">Transmembrane</keyword>
<reference evidence="2 3" key="1">
    <citation type="journal article" date="2014" name="Proc. Natl. Acad. Sci. U.S.A.">
        <title>Functional type 2 photosynthetic reaction centers found in the rare bacterial phylum Gemmatimonadetes.</title>
        <authorList>
            <person name="Zeng Y."/>
            <person name="Feng F."/>
            <person name="Medova H."/>
            <person name="Dean J."/>
            <person name="Koblizek M."/>
        </authorList>
    </citation>
    <scope>NUCLEOTIDE SEQUENCE [LARGE SCALE GENOMIC DNA]</scope>
    <source>
        <strain evidence="2 3">AP64</strain>
    </source>
</reference>
<feature type="transmembrane region" description="Helical" evidence="1">
    <location>
        <begin position="185"/>
        <end position="206"/>
    </location>
</feature>